<sequence>MAMQSINRFLWGPTPQEKVRKWQGQLKKEQRMLDREIHTLDLASNKVKAEVKKLAQKGDTKNAKLLAREVVRSNRQKQRMLTSKAQLNSINMQLGHQLAMVKVTGTLQASTEIMRASNSLIKLPQLSGTMREMSAEMMKAGIMTEMMDDTMETLDEADEELEEEAQEEVDKVLWQITDGKLGQATGKVGELPQTTGPTPAEIERDEEMERAIQGLLSS</sequence>
<dbReference type="InterPro" id="IPR005024">
    <property type="entry name" value="Snf7_fam"/>
</dbReference>
<accession>A0A061B4H4</accession>
<dbReference type="Pfam" id="PF03357">
    <property type="entry name" value="Snf7"/>
    <property type="match status" value="1"/>
</dbReference>
<evidence type="ECO:0000313" key="2">
    <source>
        <dbReference type="EMBL" id="CDR44851.1"/>
    </source>
</evidence>
<protein>
    <submittedName>
        <fullName evidence="2">RHTO0S10e01772g1_1</fullName>
    </submittedName>
</protein>
<dbReference type="AlphaFoldDB" id="A0A061B4H4"/>
<proteinExistence type="predicted"/>
<dbReference type="OrthoDB" id="2329734at2759"/>
<organism evidence="2">
    <name type="scientific">Rhodotorula toruloides</name>
    <name type="common">Yeast</name>
    <name type="synonym">Rhodosporidium toruloides</name>
    <dbReference type="NCBI Taxonomy" id="5286"/>
    <lineage>
        <taxon>Eukaryota</taxon>
        <taxon>Fungi</taxon>
        <taxon>Dikarya</taxon>
        <taxon>Basidiomycota</taxon>
        <taxon>Pucciniomycotina</taxon>
        <taxon>Microbotryomycetes</taxon>
        <taxon>Sporidiobolales</taxon>
        <taxon>Sporidiobolaceae</taxon>
        <taxon>Rhodotorula</taxon>
    </lineage>
</organism>
<feature type="region of interest" description="Disordered" evidence="1">
    <location>
        <begin position="183"/>
        <end position="218"/>
    </location>
</feature>
<gene>
    <name evidence="2" type="ORF">RHTO0S_10e01772g</name>
</gene>
<evidence type="ECO:0000256" key="1">
    <source>
        <dbReference type="SAM" id="MobiDB-lite"/>
    </source>
</evidence>
<dbReference type="EMBL" id="LK052945">
    <property type="protein sequence ID" value="CDR44851.1"/>
    <property type="molecule type" value="Genomic_DNA"/>
</dbReference>
<name>A0A061B4H4_RHOTO</name>
<dbReference type="PANTHER" id="PTHR10476">
    <property type="entry name" value="CHARGED MULTIVESICULAR BODY PROTEIN"/>
    <property type="match status" value="1"/>
</dbReference>
<reference evidence="2" key="1">
    <citation type="journal article" date="2014" name="Genome Announc.">
        <title>Draft genome sequence of Rhodosporidium toruloides CECT1137, an oleaginous yeast of biotechnological interest.</title>
        <authorList>
            <person name="Morin N."/>
            <person name="Calcas X."/>
            <person name="Devillers H."/>
            <person name="Durrens P."/>
            <person name="Sherman D.J."/>
            <person name="Nicaud J.-M."/>
            <person name="Neuveglise C."/>
        </authorList>
    </citation>
    <scope>NUCLEOTIDE SEQUENCE</scope>
    <source>
        <strain evidence="2">CECT1137</strain>
    </source>
</reference>
<dbReference type="GO" id="GO:0007034">
    <property type="term" value="P:vacuolar transport"/>
    <property type="evidence" value="ECO:0007669"/>
    <property type="project" value="InterPro"/>
</dbReference>
<dbReference type="Gene3D" id="6.10.140.1230">
    <property type="match status" value="1"/>
</dbReference>